<name>A0A1L3SLX9_9HYPH</name>
<accession>A0A1L3SLX9</accession>
<dbReference type="EMBL" id="CP018171">
    <property type="protein sequence ID" value="APH70403.1"/>
    <property type="molecule type" value="Genomic_DNA"/>
</dbReference>
<reference evidence="2" key="1">
    <citation type="submission" date="2016-11" db="EMBL/GenBank/DDBJ databases">
        <title>Mesorhizobium oceanicum sp. nov., isolated from deep seawater in South China Sea.</title>
        <authorList>
            <person name="Fu G.-Y."/>
        </authorList>
    </citation>
    <scope>NUCLEOTIDE SEQUENCE [LARGE SCALE GENOMIC DNA]</scope>
    <source>
        <strain evidence="2">B7</strain>
    </source>
</reference>
<dbReference type="AlphaFoldDB" id="A0A1L3SLX9"/>
<keyword evidence="2" id="KW-1185">Reference proteome</keyword>
<dbReference type="Proteomes" id="UP000182840">
    <property type="component" value="Chromosome"/>
</dbReference>
<protein>
    <submittedName>
        <fullName evidence="1">Uncharacterized protein</fullName>
    </submittedName>
</protein>
<dbReference type="KEGG" id="meso:BSQ44_02675"/>
<sequence>MSTISGAVEHLELAYGQFAKSVDKLRDKAAEIDGEAGSRAAKEADALLGRALLDAAPSITDLSLS</sequence>
<dbReference type="RefSeq" id="WP_072601815.1">
    <property type="nucleotide sequence ID" value="NZ_CP018171.1"/>
</dbReference>
<gene>
    <name evidence="1" type="ORF">BSQ44_02675</name>
</gene>
<organism evidence="1 2">
    <name type="scientific">Aquibium oceanicum</name>
    <dbReference type="NCBI Taxonomy" id="1670800"/>
    <lineage>
        <taxon>Bacteria</taxon>
        <taxon>Pseudomonadati</taxon>
        <taxon>Pseudomonadota</taxon>
        <taxon>Alphaproteobacteria</taxon>
        <taxon>Hyphomicrobiales</taxon>
        <taxon>Phyllobacteriaceae</taxon>
        <taxon>Aquibium</taxon>
    </lineage>
</organism>
<evidence type="ECO:0000313" key="2">
    <source>
        <dbReference type="Proteomes" id="UP000182840"/>
    </source>
</evidence>
<evidence type="ECO:0000313" key="1">
    <source>
        <dbReference type="EMBL" id="APH70403.1"/>
    </source>
</evidence>
<proteinExistence type="predicted"/>